<feature type="active site" description="Phosphoserine intermediate" evidence="12">
    <location>
        <position position="65"/>
    </location>
</feature>
<dbReference type="Pfam" id="PF02878">
    <property type="entry name" value="PGM_PMM_I"/>
    <property type="match status" value="2"/>
</dbReference>
<evidence type="ECO:0000259" key="18">
    <source>
        <dbReference type="Pfam" id="PF21405"/>
    </source>
</evidence>
<evidence type="ECO:0000256" key="10">
    <source>
        <dbReference type="ARBA" id="ARBA00032065"/>
    </source>
</evidence>
<keyword evidence="5" id="KW-0597">Phosphoprotein</keyword>
<comment type="cofactor">
    <cofactor evidence="11 14">
        <name>Mg(2+)</name>
        <dbReference type="ChEBI" id="CHEBI:18420"/>
    </cofactor>
    <text evidence="11 14">Binds 1 Mg(2+) ion per subunit.</text>
</comment>
<evidence type="ECO:0000256" key="14">
    <source>
        <dbReference type="PIRSR" id="PIRSR016408-3"/>
    </source>
</evidence>
<dbReference type="GO" id="GO:0005975">
    <property type="term" value="P:carbohydrate metabolic process"/>
    <property type="evidence" value="ECO:0007669"/>
    <property type="project" value="InterPro"/>
</dbReference>
<keyword evidence="20" id="KW-1185">Reference proteome</keyword>
<dbReference type="RefSeq" id="NP_983418.1">
    <property type="nucleotide sequence ID" value="NM_208771.1"/>
</dbReference>
<dbReference type="FunFam" id="3.40.120.10:FF:000013">
    <property type="entry name" value="Phosphoacetylglucosamine mutase"/>
    <property type="match status" value="1"/>
</dbReference>
<dbReference type="InterPro" id="IPR049023">
    <property type="entry name" value="AMG1_II"/>
</dbReference>
<feature type="binding site" evidence="13">
    <location>
        <position position="519"/>
    </location>
    <ligand>
        <name>substrate</name>
    </ligand>
</feature>
<dbReference type="PIRSF" id="PIRSF016408">
    <property type="entry name" value="PAGM"/>
    <property type="match status" value="1"/>
</dbReference>
<dbReference type="InterPro" id="IPR005843">
    <property type="entry name" value="A-D-PHexomutase_C"/>
</dbReference>
<evidence type="ECO:0000259" key="15">
    <source>
        <dbReference type="Pfam" id="PF00408"/>
    </source>
</evidence>
<comment type="catalytic activity">
    <reaction evidence="1 11">
        <text>N-acetyl-alpha-D-glucosamine 1-phosphate = N-acetyl-D-glucosamine 6-phosphate</text>
        <dbReference type="Rhea" id="RHEA:23804"/>
        <dbReference type="ChEBI" id="CHEBI:57513"/>
        <dbReference type="ChEBI" id="CHEBI:57776"/>
        <dbReference type="EC" id="5.4.2.3"/>
    </reaction>
</comment>
<accession>Q75CE5</accession>
<feature type="domain" description="Phosphoacetylglucosamine mutase AMG1" evidence="17">
    <location>
        <begin position="306"/>
        <end position="449"/>
    </location>
</feature>
<evidence type="ECO:0000256" key="11">
    <source>
        <dbReference type="PIRNR" id="PIRNR016408"/>
    </source>
</evidence>
<evidence type="ECO:0000256" key="8">
    <source>
        <dbReference type="ARBA" id="ARBA00023235"/>
    </source>
</evidence>
<feature type="domain" description="Phosphoacetylglucosamine mutase AMG1" evidence="18">
    <location>
        <begin position="183"/>
        <end position="292"/>
    </location>
</feature>
<keyword evidence="7 11" id="KW-0460">Magnesium</keyword>
<protein>
    <recommendedName>
        <fullName evidence="4 11">Phosphoacetylglucosamine mutase</fullName>
        <shortName evidence="11">PAGM</shortName>
        <ecNumber evidence="4 11">5.4.2.3</ecNumber>
    </recommendedName>
    <alternativeName>
        <fullName evidence="10 11">Acetylglucosamine phosphomutase</fullName>
    </alternativeName>
    <alternativeName>
        <fullName evidence="9 11">N-acetylglucosamine-phosphate mutase</fullName>
    </alternativeName>
</protein>
<dbReference type="InterPro" id="IPR005844">
    <property type="entry name" value="A-D-PHexomutase_a/b/a-I"/>
</dbReference>
<dbReference type="HOGENOM" id="CLU_022890_1_0_1"/>
<evidence type="ECO:0000313" key="19">
    <source>
        <dbReference type="EMBL" id="AAS51242.1"/>
    </source>
</evidence>
<proteinExistence type="inferred from homology"/>
<dbReference type="OMA" id="WEAYATK"/>
<comment type="pathway">
    <text evidence="2 11">Nucleotide-sugar biosynthesis; UDP-N-acetyl-alpha-D-glucosamine biosynthesis; N-acetyl-alpha-D-glucosamine 1-phosphate from alpha-D-glucosamine 6-phosphate (route I): step 2/2.</text>
</comment>
<comment type="similarity">
    <text evidence="3 11">Belongs to the phosphohexose mutase family.</text>
</comment>
<evidence type="ECO:0000256" key="4">
    <source>
        <dbReference type="ARBA" id="ARBA00012731"/>
    </source>
</evidence>
<dbReference type="eggNOG" id="KOG2537">
    <property type="taxonomic scope" value="Eukaryota"/>
</dbReference>
<feature type="binding site" evidence="14">
    <location>
        <position position="289"/>
    </location>
    <ligand>
        <name>Mg(2+)</name>
        <dbReference type="ChEBI" id="CHEBI:18420"/>
    </ligand>
</feature>
<dbReference type="AlphaFoldDB" id="Q75CE5"/>
<evidence type="ECO:0000256" key="12">
    <source>
        <dbReference type="PIRSR" id="PIRSR016408-1"/>
    </source>
</evidence>
<dbReference type="SUPFAM" id="SSF53738">
    <property type="entry name" value="Phosphoglucomutase, first 3 domains"/>
    <property type="match status" value="3"/>
</dbReference>
<dbReference type="UniPathway" id="UPA00113">
    <property type="reaction ID" value="UER00530"/>
</dbReference>
<feature type="domain" description="Alpha-D-phosphohexomutase alpha/beta/alpha" evidence="16">
    <location>
        <begin position="124"/>
        <end position="175"/>
    </location>
</feature>
<dbReference type="Pfam" id="PF00408">
    <property type="entry name" value="PGM_PMM_IV"/>
    <property type="match status" value="1"/>
</dbReference>
<name>Q75CE5_EREGS</name>
<evidence type="ECO:0000256" key="2">
    <source>
        <dbReference type="ARBA" id="ARBA00004865"/>
    </source>
</evidence>
<feature type="domain" description="Alpha-D-phosphohexomutase alpha/beta/alpha" evidence="16">
    <location>
        <begin position="56"/>
        <end position="94"/>
    </location>
</feature>
<dbReference type="FunCoup" id="Q75CE5">
    <property type="interactions" value="641"/>
</dbReference>
<dbReference type="InterPro" id="IPR016066">
    <property type="entry name" value="A-D-PHexomutase_CS"/>
</dbReference>
<dbReference type="Pfam" id="PF21404">
    <property type="entry name" value="AMG1_III"/>
    <property type="match status" value="1"/>
</dbReference>
<dbReference type="CDD" id="cd03086">
    <property type="entry name" value="PGM3"/>
    <property type="match status" value="1"/>
</dbReference>
<dbReference type="GO" id="GO:0000287">
    <property type="term" value="F:magnesium ion binding"/>
    <property type="evidence" value="ECO:0007669"/>
    <property type="project" value="InterPro"/>
</dbReference>
<comment type="function">
    <text evidence="11">Catalyzes the conversion of GlcNAc-6-P into GlcNAc-1-P during the synthesis of uridine diphosphate/UDP-GlcNAc, which is a biosynthetic precursor of chitin and also supplies the amino sugars for N-linked oligosaccharides of glycoproteins.</text>
</comment>
<organism evidence="19 20">
    <name type="scientific">Eremothecium gossypii (strain ATCC 10895 / CBS 109.51 / FGSC 9923 / NRRL Y-1056)</name>
    <name type="common">Yeast</name>
    <name type="synonym">Ashbya gossypii</name>
    <dbReference type="NCBI Taxonomy" id="284811"/>
    <lineage>
        <taxon>Eukaryota</taxon>
        <taxon>Fungi</taxon>
        <taxon>Dikarya</taxon>
        <taxon>Ascomycota</taxon>
        <taxon>Saccharomycotina</taxon>
        <taxon>Saccharomycetes</taxon>
        <taxon>Saccharomycetales</taxon>
        <taxon>Saccharomycetaceae</taxon>
        <taxon>Eremothecium</taxon>
    </lineage>
</organism>
<dbReference type="GO" id="GO:0004610">
    <property type="term" value="F:phosphoacetylglucosamine mutase activity"/>
    <property type="evidence" value="ECO:0000318"/>
    <property type="project" value="GO_Central"/>
</dbReference>
<dbReference type="InterPro" id="IPR016055">
    <property type="entry name" value="A-D-PHexomutase_a/b/a-I/II/III"/>
</dbReference>
<dbReference type="EMBL" id="AE016816">
    <property type="protein sequence ID" value="AAS51242.1"/>
    <property type="molecule type" value="Genomic_DNA"/>
</dbReference>
<gene>
    <name evidence="19" type="ORF">AGOS_ACR015W</name>
</gene>
<feature type="domain" description="Alpha-D-phosphohexomutase C-terminal" evidence="15">
    <location>
        <begin position="494"/>
        <end position="537"/>
    </location>
</feature>
<evidence type="ECO:0000256" key="9">
    <source>
        <dbReference type="ARBA" id="ARBA00031926"/>
    </source>
</evidence>
<dbReference type="InterPro" id="IPR049022">
    <property type="entry name" value="AMG1_III"/>
</dbReference>
<feature type="binding site" evidence="14">
    <location>
        <position position="287"/>
    </location>
    <ligand>
        <name>Mg(2+)</name>
        <dbReference type="ChEBI" id="CHEBI:18420"/>
    </ligand>
</feature>
<dbReference type="GO" id="GO:0006031">
    <property type="term" value="P:chitin biosynthetic process"/>
    <property type="evidence" value="ECO:0000318"/>
    <property type="project" value="GO_Central"/>
</dbReference>
<dbReference type="STRING" id="284811.Q75CE5"/>
<dbReference type="InterPro" id="IPR016657">
    <property type="entry name" value="PAGM"/>
</dbReference>
<reference evidence="20" key="2">
    <citation type="journal article" date="2013" name="G3 (Bethesda)">
        <title>Genomes of Ashbya fungi isolated from insects reveal four mating-type loci, numerous translocations, lack of transposons, and distinct gene duplications.</title>
        <authorList>
            <person name="Dietrich F.S."/>
            <person name="Voegeli S."/>
            <person name="Kuo S."/>
            <person name="Philippsen P."/>
        </authorList>
    </citation>
    <scope>GENOME REANNOTATION</scope>
    <source>
        <strain evidence="20">ATCC 10895 / CBS 109.51 / FGSC 9923 / NRRL Y-1056</strain>
    </source>
</reference>
<feature type="binding site" description="via phosphate group" evidence="14">
    <location>
        <position position="65"/>
    </location>
    <ligand>
        <name>Mg(2+)</name>
        <dbReference type="ChEBI" id="CHEBI:18420"/>
    </ligand>
</feature>
<dbReference type="PANTHER" id="PTHR45955">
    <property type="entry name" value="PHOSPHOACETYLGLUCOSAMINE MUTASE"/>
    <property type="match status" value="1"/>
</dbReference>
<dbReference type="Gene3D" id="3.30.310.50">
    <property type="entry name" value="Alpha-D-phosphohexomutase, C-terminal domain"/>
    <property type="match status" value="1"/>
</dbReference>
<dbReference type="InterPro" id="IPR036900">
    <property type="entry name" value="A-D-PHexomutase_C_sf"/>
</dbReference>
<evidence type="ECO:0000256" key="6">
    <source>
        <dbReference type="ARBA" id="ARBA00022723"/>
    </source>
</evidence>
<evidence type="ECO:0000259" key="17">
    <source>
        <dbReference type="Pfam" id="PF21404"/>
    </source>
</evidence>
<evidence type="ECO:0000313" key="20">
    <source>
        <dbReference type="Proteomes" id="UP000000591"/>
    </source>
</evidence>
<dbReference type="PANTHER" id="PTHR45955:SF1">
    <property type="entry name" value="PHOSPHOACETYLGLUCOSAMINE MUTASE"/>
    <property type="match status" value="1"/>
</dbReference>
<dbReference type="Pfam" id="PF21405">
    <property type="entry name" value="AMG1_II"/>
    <property type="match status" value="1"/>
</dbReference>
<evidence type="ECO:0000259" key="16">
    <source>
        <dbReference type="Pfam" id="PF02878"/>
    </source>
</evidence>
<evidence type="ECO:0000256" key="1">
    <source>
        <dbReference type="ARBA" id="ARBA00000558"/>
    </source>
</evidence>
<keyword evidence="8 11" id="KW-0413">Isomerase</keyword>
<dbReference type="GO" id="GO:0006048">
    <property type="term" value="P:UDP-N-acetylglucosamine biosynthetic process"/>
    <property type="evidence" value="ECO:0000318"/>
    <property type="project" value="GO_Central"/>
</dbReference>
<dbReference type="GeneID" id="4619543"/>
<feature type="binding site" evidence="13">
    <location>
        <begin position="510"/>
        <end position="514"/>
    </location>
    <ligand>
        <name>substrate</name>
    </ligand>
</feature>
<feature type="binding site" evidence="13">
    <location>
        <begin position="382"/>
        <end position="384"/>
    </location>
    <ligand>
        <name>substrate</name>
    </ligand>
</feature>
<dbReference type="OrthoDB" id="1928at2759"/>
<dbReference type="SUPFAM" id="SSF55957">
    <property type="entry name" value="Phosphoglucomutase, C-terminal domain"/>
    <property type="match status" value="1"/>
</dbReference>
<evidence type="ECO:0000256" key="7">
    <source>
        <dbReference type="ARBA" id="ARBA00022842"/>
    </source>
</evidence>
<dbReference type="Gene3D" id="3.40.120.10">
    <property type="entry name" value="Alpha-D-Glucose-1,6-Bisphosphate, subunit A, domain 3"/>
    <property type="match status" value="2"/>
</dbReference>
<dbReference type="EC" id="5.4.2.3" evidence="4 11"/>
<feature type="binding site" evidence="14">
    <location>
        <position position="285"/>
    </location>
    <ligand>
        <name>Mg(2+)</name>
        <dbReference type="ChEBI" id="CHEBI:18420"/>
    </ligand>
</feature>
<dbReference type="FunFam" id="3.30.310.50:FF:000003">
    <property type="entry name" value="Phosphoacetylglucosamine mutase"/>
    <property type="match status" value="1"/>
</dbReference>
<evidence type="ECO:0000256" key="13">
    <source>
        <dbReference type="PIRSR" id="PIRSR016408-2"/>
    </source>
</evidence>
<dbReference type="KEGG" id="ago:AGOS_ACR015W"/>
<evidence type="ECO:0000256" key="5">
    <source>
        <dbReference type="ARBA" id="ARBA00022553"/>
    </source>
</evidence>
<evidence type="ECO:0000256" key="3">
    <source>
        <dbReference type="ARBA" id="ARBA00010231"/>
    </source>
</evidence>
<dbReference type="PROSITE" id="PS00710">
    <property type="entry name" value="PGM_PMM"/>
    <property type="match status" value="1"/>
</dbReference>
<keyword evidence="6 11" id="KW-0479">Metal-binding</keyword>
<sequence length="552" mass="60326">MRTVQEMVKLYDRHRGCGRVYAYGTAGFRSRAEVLAPVVFATGLLACLRSLYLGGAYVGVMLTASHNPPEDNGVKLVDPHGEMLAAEWEKHATALANCASQGQQELLDALHMLVDRLGLDLALRARVVVARDSRASGPQLLDALLDGTRMLEDVEVVDCGMLTTPQLHFLTCACNERGSAAGVREDLYYAHFVAALEELAALHGLETLPFPLVVDTANGVGALKARELFRRSPLFKNRVSIINDNWSQHELLNSGCGADYVKTKQCLPQGISADLLRESLFCSYDGDADRVIFYYIDGQERFHLLDGDKISTLIAKFLQSALLTAGINDDVCLGVVQTAYANGSSTRYLSEVLEVPVSCTPTGVKHLHREAVQKYDVGIYFEANGHGTVIFSEHFTLTVERALENPALSAKARLSLQTLKTFANLINQTIGDAIADMLAVIAILSILHWSPEDWDKQYTDLPNNLVKVVVPDRSMFKTTNAEQQLTSPAGLQELIDDIVMVYDSGRSFVRASGTEDAVRIYAEAASQQQADELATKVSTLVVESTNDPGICN</sequence>
<dbReference type="Proteomes" id="UP000000591">
    <property type="component" value="Chromosome III"/>
</dbReference>
<reference evidence="19 20" key="1">
    <citation type="journal article" date="2004" name="Science">
        <title>The Ashbya gossypii genome as a tool for mapping the ancient Saccharomyces cerevisiae genome.</title>
        <authorList>
            <person name="Dietrich F.S."/>
            <person name="Voegeli S."/>
            <person name="Brachat S."/>
            <person name="Lerch A."/>
            <person name="Gates K."/>
            <person name="Steiner S."/>
            <person name="Mohr C."/>
            <person name="Pohlmann R."/>
            <person name="Luedi P."/>
            <person name="Choi S."/>
            <person name="Wing R.A."/>
            <person name="Flavier A."/>
            <person name="Gaffney T.D."/>
            <person name="Philippsen P."/>
        </authorList>
    </citation>
    <scope>NUCLEOTIDE SEQUENCE [LARGE SCALE GENOMIC DNA]</scope>
    <source>
        <strain evidence="20">ATCC 10895 / CBS 109.51 / FGSC 9923 / NRRL Y-1056</strain>
    </source>
</reference>
<dbReference type="InParanoid" id="Q75CE5"/>